<gene>
    <name evidence="2" type="ORF">ANSO36C_17140</name>
</gene>
<evidence type="ECO:0008006" key="4">
    <source>
        <dbReference type="Google" id="ProtNLM"/>
    </source>
</evidence>
<accession>A0ABN6PY09</accession>
<keyword evidence="1" id="KW-1133">Transmembrane helix</keyword>
<dbReference type="InterPro" id="IPR029045">
    <property type="entry name" value="ClpP/crotonase-like_dom_sf"/>
</dbReference>
<reference evidence="2" key="1">
    <citation type="submission" date="2022-04" db="EMBL/GenBank/DDBJ databases">
        <title>Complete genome sequence of a cyanobacterium, Nostoc sp. SO-36, isolated in Antarctica.</title>
        <authorList>
            <person name="Kanesaki Y."/>
            <person name="Effendi D."/>
            <person name="Sakamoto T."/>
            <person name="Ohtani S."/>
            <person name="Awai K."/>
        </authorList>
    </citation>
    <scope>NUCLEOTIDE SEQUENCE</scope>
    <source>
        <strain evidence="2">SO-36</strain>
    </source>
</reference>
<evidence type="ECO:0000313" key="3">
    <source>
        <dbReference type="Proteomes" id="UP001055453"/>
    </source>
</evidence>
<keyword evidence="1" id="KW-0812">Transmembrane</keyword>
<dbReference type="PANTHER" id="PTHR43113:SF1">
    <property type="entry name" value="1,4-DIHYDROXY-2-NAPHTHOYL-COA SYNTHASE, PEROXISOMAL"/>
    <property type="match status" value="1"/>
</dbReference>
<evidence type="ECO:0000256" key="1">
    <source>
        <dbReference type="SAM" id="Phobius"/>
    </source>
</evidence>
<evidence type="ECO:0000313" key="2">
    <source>
        <dbReference type="EMBL" id="BDI15912.1"/>
    </source>
</evidence>
<dbReference type="SUPFAM" id="SSF52096">
    <property type="entry name" value="ClpP/crotonase"/>
    <property type="match status" value="1"/>
</dbReference>
<protein>
    <recommendedName>
        <fullName evidence="4">1,4-dihydroxy-2-naphthoyl-CoA synthase</fullName>
    </recommendedName>
</protein>
<dbReference type="Gene3D" id="3.90.226.10">
    <property type="entry name" value="2-enoyl-CoA Hydratase, Chain A, domain 1"/>
    <property type="match status" value="1"/>
</dbReference>
<name>A0ABN6PY09_NOSCO</name>
<dbReference type="PANTHER" id="PTHR43113">
    <property type="entry name" value="NUCLEOSIDE-DIPHOSPHATE-SUGAR EPIMERASE"/>
    <property type="match status" value="1"/>
</dbReference>
<keyword evidence="3" id="KW-1185">Reference proteome</keyword>
<feature type="transmembrane region" description="Helical" evidence="1">
    <location>
        <begin position="44"/>
        <end position="64"/>
    </location>
</feature>
<keyword evidence="1" id="KW-0472">Membrane</keyword>
<dbReference type="EMBL" id="AP025732">
    <property type="protein sequence ID" value="BDI15912.1"/>
    <property type="molecule type" value="Genomic_DNA"/>
</dbReference>
<sequence length="82" mass="9628">MQINWQTAKTYEDILYQKTDGIAKITINRPHKRNAFRPETVFELYDAFLMLVKILLLVLFYLLAMAHIQMENMPSVLVAIKV</sequence>
<organism evidence="2 3">
    <name type="scientific">Nostoc cf. commune SO-36</name>
    <dbReference type="NCBI Taxonomy" id="449208"/>
    <lineage>
        <taxon>Bacteria</taxon>
        <taxon>Bacillati</taxon>
        <taxon>Cyanobacteriota</taxon>
        <taxon>Cyanophyceae</taxon>
        <taxon>Nostocales</taxon>
        <taxon>Nostocaceae</taxon>
        <taxon>Nostoc</taxon>
    </lineage>
</organism>
<proteinExistence type="predicted"/>
<dbReference type="Proteomes" id="UP001055453">
    <property type="component" value="Chromosome"/>
</dbReference>